<name>A0ABV0QD76_9TELE</name>
<dbReference type="InterPro" id="IPR006029">
    <property type="entry name" value="Neurotrans-gated_channel_TM"/>
</dbReference>
<proteinExistence type="predicted"/>
<dbReference type="EMBL" id="JAHRIN010008661">
    <property type="protein sequence ID" value="MEQ2193750.1"/>
    <property type="molecule type" value="Genomic_DNA"/>
</dbReference>
<evidence type="ECO:0000256" key="1">
    <source>
        <dbReference type="SAM" id="Phobius"/>
    </source>
</evidence>
<evidence type="ECO:0000313" key="4">
    <source>
        <dbReference type="Proteomes" id="UP001434883"/>
    </source>
</evidence>
<sequence>TRIGKHFSIQSQQKLIALLMFFYPTAQYFASTMMIVGMSVVVTVIVLQFHHHDPHGGKMPKWVRVVLLNWCAWFLRMKQPGDERKRPQYKYRHSSQHHSSTSSIEMGTIPSLTVPLSQASCPPCPTGTSNGSMSLYFGNYHPMESPLCPPSSDSGVTLGGRTFGSPGDEAEPPGGVGGGVGGLGMGISIPPPEILRILEEVSYIAQRFRDQDEAEAICSEWKFAAAVVDRLCLVAFSLFSIICTFTILMSAPNFIEAVSKDFT</sequence>
<reference evidence="3 4" key="1">
    <citation type="submission" date="2021-06" db="EMBL/GenBank/DDBJ databases">
        <authorList>
            <person name="Palmer J.M."/>
        </authorList>
    </citation>
    <scope>NUCLEOTIDE SEQUENCE [LARGE SCALE GENOMIC DNA]</scope>
    <source>
        <strain evidence="3 4">XC_2019</strain>
        <tissue evidence="3">Muscle</tissue>
    </source>
</reference>
<accession>A0ABV0QD76</accession>
<dbReference type="InterPro" id="IPR036719">
    <property type="entry name" value="Neuro-gated_channel_TM_sf"/>
</dbReference>
<keyword evidence="1" id="KW-0812">Transmembrane</keyword>
<dbReference type="InterPro" id="IPR038050">
    <property type="entry name" value="Neuro_actylchol_rec"/>
</dbReference>
<evidence type="ECO:0000259" key="2">
    <source>
        <dbReference type="Pfam" id="PF02932"/>
    </source>
</evidence>
<feature type="non-terminal residue" evidence="3">
    <location>
        <position position="1"/>
    </location>
</feature>
<organism evidence="3 4">
    <name type="scientific">Xenoophorus captivus</name>
    <dbReference type="NCBI Taxonomy" id="1517983"/>
    <lineage>
        <taxon>Eukaryota</taxon>
        <taxon>Metazoa</taxon>
        <taxon>Chordata</taxon>
        <taxon>Craniata</taxon>
        <taxon>Vertebrata</taxon>
        <taxon>Euteleostomi</taxon>
        <taxon>Actinopterygii</taxon>
        <taxon>Neopterygii</taxon>
        <taxon>Teleostei</taxon>
        <taxon>Neoteleostei</taxon>
        <taxon>Acanthomorphata</taxon>
        <taxon>Ovalentaria</taxon>
        <taxon>Atherinomorphae</taxon>
        <taxon>Cyprinodontiformes</taxon>
        <taxon>Goodeidae</taxon>
        <taxon>Xenoophorus</taxon>
    </lineage>
</organism>
<feature type="domain" description="Neurotransmitter-gated ion-channel transmembrane" evidence="2">
    <location>
        <begin position="27"/>
        <end position="247"/>
    </location>
</feature>
<keyword evidence="1" id="KW-1133">Transmembrane helix</keyword>
<evidence type="ECO:0000313" key="3">
    <source>
        <dbReference type="EMBL" id="MEQ2193750.1"/>
    </source>
</evidence>
<dbReference type="Proteomes" id="UP001434883">
    <property type="component" value="Unassembled WGS sequence"/>
</dbReference>
<keyword evidence="1" id="KW-0472">Membrane</keyword>
<dbReference type="Pfam" id="PF02932">
    <property type="entry name" value="Neur_chan_memb"/>
    <property type="match status" value="1"/>
</dbReference>
<dbReference type="Gene3D" id="1.20.58.390">
    <property type="entry name" value="Neurotransmitter-gated ion-channel transmembrane domain"/>
    <property type="match status" value="2"/>
</dbReference>
<dbReference type="SUPFAM" id="SSF90112">
    <property type="entry name" value="Neurotransmitter-gated ion-channel transmembrane pore"/>
    <property type="match status" value="1"/>
</dbReference>
<comment type="caution">
    <text evidence="3">The sequence shown here is derived from an EMBL/GenBank/DDBJ whole genome shotgun (WGS) entry which is preliminary data.</text>
</comment>
<feature type="transmembrane region" description="Helical" evidence="1">
    <location>
        <begin position="21"/>
        <end position="47"/>
    </location>
</feature>
<keyword evidence="4" id="KW-1185">Reference proteome</keyword>
<gene>
    <name evidence="3" type="ORF">XENOCAPTIV_012211</name>
</gene>
<feature type="transmembrane region" description="Helical" evidence="1">
    <location>
        <begin position="231"/>
        <end position="255"/>
    </location>
</feature>
<protein>
    <recommendedName>
        <fullName evidence="2">Neurotransmitter-gated ion-channel transmembrane domain-containing protein</fullName>
    </recommendedName>
</protein>